<feature type="region of interest" description="Disordered" evidence="1">
    <location>
        <begin position="286"/>
        <end position="312"/>
    </location>
</feature>
<protein>
    <submittedName>
        <fullName evidence="2">Uncharacterized protein</fullName>
    </submittedName>
</protein>
<reference evidence="2 3" key="1">
    <citation type="submission" date="2020-07" db="EMBL/GenBank/DDBJ databases">
        <title>Metarhizium humberi genome.</title>
        <authorList>
            <person name="Lysoe E."/>
        </authorList>
    </citation>
    <scope>NUCLEOTIDE SEQUENCE [LARGE SCALE GENOMIC DNA]</scope>
    <source>
        <strain evidence="2 3">ESALQ1638</strain>
    </source>
</reference>
<accession>A0A9P8M278</accession>
<evidence type="ECO:0000313" key="3">
    <source>
        <dbReference type="Proteomes" id="UP000764110"/>
    </source>
</evidence>
<proteinExistence type="predicted"/>
<sequence>MGAVAPNAMAPCQTALSVSRYASKTWDLTGCGNACTKAPVESSDALPPPRALLTAGIRYPAGNSVEPVFEHDAGDRDAPYVAKAPQERVQAGGAGNVLFGQTCQHRRGQKSWEEKAAPYGICYLKHGPDARVRILVQKNVEPGPECAQDKAYGMQEVDLRLPQARAANGEKIHWPEESDPLQQHGRNKHHVKGCSQGPVGEGVRRNALIGGLDVVFVRVEAGQGNRANDNGSHVDVEAPAPVSLCQRAANHGPDNGSQCRGRKHDAEIFPPVPRRHHVADDQLDEQRDAAASQALDSPARNHSRSTERFATNKDEVVGDFGVGERGKDQTTWYDMTYEVVQFPGERGARAAPDKTKYMLTL</sequence>
<name>A0A9P8M278_9HYPO</name>
<organism evidence="2 3">
    <name type="scientific">Metarhizium humberi</name>
    <dbReference type="NCBI Taxonomy" id="2596975"/>
    <lineage>
        <taxon>Eukaryota</taxon>
        <taxon>Fungi</taxon>
        <taxon>Dikarya</taxon>
        <taxon>Ascomycota</taxon>
        <taxon>Pezizomycotina</taxon>
        <taxon>Sordariomycetes</taxon>
        <taxon>Hypocreomycetidae</taxon>
        <taxon>Hypocreales</taxon>
        <taxon>Clavicipitaceae</taxon>
        <taxon>Metarhizium</taxon>
    </lineage>
</organism>
<dbReference type="EMBL" id="JACEFI010000037">
    <property type="protein sequence ID" value="KAH0592092.1"/>
    <property type="molecule type" value="Genomic_DNA"/>
</dbReference>
<gene>
    <name evidence="2" type="ORF">MHUMG1_10140</name>
</gene>
<evidence type="ECO:0000256" key="1">
    <source>
        <dbReference type="SAM" id="MobiDB-lite"/>
    </source>
</evidence>
<dbReference type="AlphaFoldDB" id="A0A9P8M278"/>
<comment type="caution">
    <text evidence="2">The sequence shown here is derived from an EMBL/GenBank/DDBJ whole genome shotgun (WGS) entry which is preliminary data.</text>
</comment>
<evidence type="ECO:0000313" key="2">
    <source>
        <dbReference type="EMBL" id="KAH0592092.1"/>
    </source>
</evidence>
<keyword evidence="3" id="KW-1185">Reference proteome</keyword>
<feature type="region of interest" description="Disordered" evidence="1">
    <location>
        <begin position="251"/>
        <end position="274"/>
    </location>
</feature>
<feature type="region of interest" description="Disordered" evidence="1">
    <location>
        <begin position="180"/>
        <end position="199"/>
    </location>
</feature>
<dbReference type="Proteomes" id="UP000764110">
    <property type="component" value="Unassembled WGS sequence"/>
</dbReference>